<sequence length="87" mass="9419">MAAPEGVNESGVAEQRAQRVPIKAQSTAVPVGTARICNAEWDDLGAMSGHGGFVHTLSAALRQHPQQQKQQRRRDHHGRARGQVGMQ</sequence>
<feature type="region of interest" description="Disordered" evidence="1">
    <location>
        <begin position="1"/>
        <end position="27"/>
    </location>
</feature>
<comment type="caution">
    <text evidence="2">The sequence shown here is derived from an EMBL/GenBank/DDBJ whole genome shotgun (WGS) entry which is preliminary data.</text>
</comment>
<name>A0ABM9T5K5_THIA3</name>
<evidence type="ECO:0000256" key="1">
    <source>
        <dbReference type="SAM" id="MobiDB-lite"/>
    </source>
</evidence>
<organism evidence="2 3">
    <name type="scientific">Thiomonas arsenitoxydans (strain DSM 22701 / CIP 110005 / 3As)</name>
    <dbReference type="NCBI Taxonomy" id="426114"/>
    <lineage>
        <taxon>Bacteria</taxon>
        <taxon>Pseudomonadati</taxon>
        <taxon>Pseudomonadota</taxon>
        <taxon>Betaproteobacteria</taxon>
        <taxon>Burkholderiales</taxon>
        <taxon>Thiomonas</taxon>
    </lineage>
</organism>
<dbReference type="EMBL" id="CTRI01000023">
    <property type="protein sequence ID" value="CQR33142.1"/>
    <property type="molecule type" value="Genomic_DNA"/>
</dbReference>
<reference evidence="2 3" key="1">
    <citation type="submission" date="2015-03" db="EMBL/GenBank/DDBJ databases">
        <authorList>
            <person name="Regsiter A."/>
            <person name="william w."/>
        </authorList>
    </citation>
    <scope>NUCLEOTIDE SEQUENCE [LARGE SCALE GENOMIC DNA]</scope>
    <source>
        <strain evidence="2 3">CB1</strain>
    </source>
</reference>
<protein>
    <submittedName>
        <fullName evidence="2">Uncharacterized protein</fullName>
    </submittedName>
</protein>
<feature type="region of interest" description="Disordered" evidence="1">
    <location>
        <begin position="58"/>
        <end position="87"/>
    </location>
</feature>
<dbReference type="Proteomes" id="UP000078599">
    <property type="component" value="Unassembled WGS sequence"/>
</dbReference>
<accession>A0ABM9T5K5</accession>
<evidence type="ECO:0000313" key="2">
    <source>
        <dbReference type="EMBL" id="CQR33142.1"/>
    </source>
</evidence>
<evidence type="ECO:0000313" key="3">
    <source>
        <dbReference type="Proteomes" id="UP000078599"/>
    </source>
</evidence>
<keyword evidence="3" id="KW-1185">Reference proteome</keyword>
<proteinExistence type="predicted"/>
<gene>
    <name evidence="2" type="ORF">THICB1_30049</name>
</gene>
<feature type="compositionally biased region" description="Basic residues" evidence="1">
    <location>
        <begin position="70"/>
        <end position="80"/>
    </location>
</feature>